<dbReference type="GO" id="GO:0016614">
    <property type="term" value="F:oxidoreductase activity, acting on CH-OH group of donors"/>
    <property type="evidence" value="ECO:0007669"/>
    <property type="project" value="UniProtKB-ARBA"/>
</dbReference>
<keyword evidence="2" id="KW-0560">Oxidoreductase</keyword>
<evidence type="ECO:0000313" key="3">
    <source>
        <dbReference type="EMBL" id="HIT99896.1"/>
    </source>
</evidence>
<dbReference type="GO" id="GO:0008206">
    <property type="term" value="P:bile acid metabolic process"/>
    <property type="evidence" value="ECO:0007669"/>
    <property type="project" value="UniProtKB-ARBA"/>
</dbReference>
<dbReference type="Proteomes" id="UP000824159">
    <property type="component" value="Unassembled WGS sequence"/>
</dbReference>
<evidence type="ECO:0000313" key="4">
    <source>
        <dbReference type="Proteomes" id="UP000824159"/>
    </source>
</evidence>
<dbReference type="SUPFAM" id="SSF51735">
    <property type="entry name" value="NAD(P)-binding Rossmann-fold domains"/>
    <property type="match status" value="1"/>
</dbReference>
<dbReference type="Pfam" id="PF13561">
    <property type="entry name" value="adh_short_C2"/>
    <property type="match status" value="1"/>
</dbReference>
<dbReference type="InterPro" id="IPR002347">
    <property type="entry name" value="SDR_fam"/>
</dbReference>
<dbReference type="EMBL" id="DVLX01000083">
    <property type="protein sequence ID" value="HIT99896.1"/>
    <property type="molecule type" value="Genomic_DNA"/>
</dbReference>
<dbReference type="InterPro" id="IPR020904">
    <property type="entry name" value="Sc_DH/Rdtase_CS"/>
</dbReference>
<protein>
    <submittedName>
        <fullName evidence="3">SDR family oxidoreductase</fullName>
    </submittedName>
</protein>
<evidence type="ECO:0000256" key="1">
    <source>
        <dbReference type="ARBA" id="ARBA00006484"/>
    </source>
</evidence>
<gene>
    <name evidence="3" type="ORF">IAD12_06555</name>
</gene>
<dbReference type="PANTHER" id="PTHR48107:SF7">
    <property type="entry name" value="RE15974P"/>
    <property type="match status" value="1"/>
</dbReference>
<dbReference type="CDD" id="cd05233">
    <property type="entry name" value="SDR_c"/>
    <property type="match status" value="1"/>
</dbReference>
<dbReference type="InterPro" id="IPR036291">
    <property type="entry name" value="NAD(P)-bd_dom_sf"/>
</dbReference>
<dbReference type="PROSITE" id="PS00061">
    <property type="entry name" value="ADH_SHORT"/>
    <property type="match status" value="1"/>
</dbReference>
<evidence type="ECO:0000256" key="2">
    <source>
        <dbReference type="ARBA" id="ARBA00023002"/>
    </source>
</evidence>
<name>A0A9D1HDA6_9FIRM</name>
<reference evidence="3" key="2">
    <citation type="journal article" date="2021" name="PeerJ">
        <title>Extensive microbial diversity within the chicken gut microbiome revealed by metagenomics and culture.</title>
        <authorList>
            <person name="Gilroy R."/>
            <person name="Ravi A."/>
            <person name="Getino M."/>
            <person name="Pursley I."/>
            <person name="Horton D.L."/>
            <person name="Alikhan N.F."/>
            <person name="Baker D."/>
            <person name="Gharbi K."/>
            <person name="Hall N."/>
            <person name="Watson M."/>
            <person name="Adriaenssens E.M."/>
            <person name="Foster-Nyarko E."/>
            <person name="Jarju S."/>
            <person name="Secka A."/>
            <person name="Antonio M."/>
            <person name="Oren A."/>
            <person name="Chaudhuri R.R."/>
            <person name="La Ragione R."/>
            <person name="Hildebrand F."/>
            <person name="Pallen M.J."/>
        </authorList>
    </citation>
    <scope>NUCLEOTIDE SEQUENCE</scope>
    <source>
        <strain evidence="3">CHK176-22527</strain>
    </source>
</reference>
<sequence length="252" mass="26983">MKKLENRVAVITGGSRGIGKGIALTFAKEGADIVFSYHSNAKAADETVREIEALGVKAVAVKANAGDERDVKNMAEITAKEFGKINILVNNAGTIGKEVPVADMDTEEWDRVINTDLRGVFLSCKYFIPLIEKGEDAPVGKIINISSELSKKGRACYGHYAAAKGAINSFTMCLALEMAPDILVNIVAPGPVETDMILADMEPEWVEKEKDIPLKRLGTVEEIGAAALLLASDEGNFFCGQFVSPNGGAVFF</sequence>
<accession>A0A9D1HDA6</accession>
<dbReference type="PRINTS" id="PR00080">
    <property type="entry name" value="SDRFAMILY"/>
</dbReference>
<reference evidence="3" key="1">
    <citation type="submission" date="2020-10" db="EMBL/GenBank/DDBJ databases">
        <authorList>
            <person name="Gilroy R."/>
        </authorList>
    </citation>
    <scope>NUCLEOTIDE SEQUENCE</scope>
    <source>
        <strain evidence="3">CHK176-22527</strain>
    </source>
</reference>
<dbReference type="FunFam" id="3.40.50.720:FF:000084">
    <property type="entry name" value="Short-chain dehydrogenase reductase"/>
    <property type="match status" value="1"/>
</dbReference>
<dbReference type="PANTHER" id="PTHR48107">
    <property type="entry name" value="NADPH-DEPENDENT ALDEHYDE REDUCTASE-LIKE PROTEIN, CHLOROPLASTIC-RELATED"/>
    <property type="match status" value="1"/>
</dbReference>
<proteinExistence type="inferred from homology"/>
<organism evidence="3 4">
    <name type="scientific">Candidatus Allocopromorpha excrementavium</name>
    <dbReference type="NCBI Taxonomy" id="2840741"/>
    <lineage>
        <taxon>Bacteria</taxon>
        <taxon>Bacillati</taxon>
        <taxon>Bacillota</taxon>
        <taxon>Clostridia</taxon>
        <taxon>Eubacteriales</taxon>
        <taxon>Eubacteriaceae</taxon>
        <taxon>Eubacteriaceae incertae sedis</taxon>
        <taxon>Candidatus Allocopromorpha</taxon>
    </lineage>
</organism>
<comment type="caution">
    <text evidence="3">The sequence shown here is derived from an EMBL/GenBank/DDBJ whole genome shotgun (WGS) entry which is preliminary data.</text>
</comment>
<dbReference type="PRINTS" id="PR00081">
    <property type="entry name" value="GDHRDH"/>
</dbReference>
<comment type="similarity">
    <text evidence="1">Belongs to the short-chain dehydrogenases/reductases (SDR) family.</text>
</comment>
<dbReference type="Gene3D" id="3.40.50.720">
    <property type="entry name" value="NAD(P)-binding Rossmann-like Domain"/>
    <property type="match status" value="1"/>
</dbReference>
<dbReference type="AlphaFoldDB" id="A0A9D1HDA6"/>